<feature type="region of interest" description="Disordered" evidence="1">
    <location>
        <begin position="1"/>
        <end position="24"/>
    </location>
</feature>
<gene>
    <name evidence="2" type="ORF">GCM10009789_85790</name>
</gene>
<dbReference type="Gene3D" id="3.40.50.720">
    <property type="entry name" value="NAD(P)-binding Rossmann-like Domain"/>
    <property type="match status" value="1"/>
</dbReference>
<keyword evidence="3" id="KW-1185">Reference proteome</keyword>
<dbReference type="Proteomes" id="UP001500393">
    <property type="component" value="Unassembled WGS sequence"/>
</dbReference>
<proteinExistence type="predicted"/>
<comment type="caution">
    <text evidence="2">The sequence shown here is derived from an EMBL/GenBank/DDBJ whole genome shotgun (WGS) entry which is preliminary data.</text>
</comment>
<accession>A0ABP4QQY2</accession>
<evidence type="ECO:0000256" key="1">
    <source>
        <dbReference type="SAM" id="MobiDB-lite"/>
    </source>
</evidence>
<evidence type="ECO:0000313" key="3">
    <source>
        <dbReference type="Proteomes" id="UP001500393"/>
    </source>
</evidence>
<name>A0ABP4QQY2_9ACTN</name>
<reference evidence="3" key="1">
    <citation type="journal article" date="2019" name="Int. J. Syst. Evol. Microbiol.">
        <title>The Global Catalogue of Microorganisms (GCM) 10K type strain sequencing project: providing services to taxonomists for standard genome sequencing and annotation.</title>
        <authorList>
            <consortium name="The Broad Institute Genomics Platform"/>
            <consortium name="The Broad Institute Genome Sequencing Center for Infectious Disease"/>
            <person name="Wu L."/>
            <person name="Ma J."/>
        </authorList>
    </citation>
    <scope>NUCLEOTIDE SEQUENCE [LARGE SCALE GENOMIC DNA]</scope>
    <source>
        <strain evidence="3">JCM 14969</strain>
    </source>
</reference>
<dbReference type="EMBL" id="BAAAOS010000070">
    <property type="protein sequence ID" value="GAA1618823.1"/>
    <property type="molecule type" value="Genomic_DNA"/>
</dbReference>
<organism evidence="2 3">
    <name type="scientific">Kribbella sancticallisti</name>
    <dbReference type="NCBI Taxonomy" id="460087"/>
    <lineage>
        <taxon>Bacteria</taxon>
        <taxon>Bacillati</taxon>
        <taxon>Actinomycetota</taxon>
        <taxon>Actinomycetes</taxon>
        <taxon>Propionibacteriales</taxon>
        <taxon>Kribbellaceae</taxon>
        <taxon>Kribbella</taxon>
    </lineage>
</organism>
<sequence>MGLVRPTQPTSPPGSFRAPRLTHGRWSCSTPHQAASIGYFVPAADFGPHHPGVRTGSYRTSTTAQVTDEEGRSVIGVEDYAIAFADELDKPSTHRGWLAVGY</sequence>
<protein>
    <submittedName>
        <fullName evidence="2">Uncharacterized protein</fullName>
    </submittedName>
</protein>
<evidence type="ECO:0000313" key="2">
    <source>
        <dbReference type="EMBL" id="GAA1618823.1"/>
    </source>
</evidence>